<accession>A0ABQ8VNH8</accession>
<protein>
    <recommendedName>
        <fullName evidence="4">G-protein coupled receptors family 1 profile domain-containing protein</fullName>
    </recommendedName>
</protein>
<dbReference type="Proteomes" id="UP001150217">
    <property type="component" value="Unassembled WGS sequence"/>
</dbReference>
<evidence type="ECO:0000256" key="1">
    <source>
        <dbReference type="SAM" id="Phobius"/>
    </source>
</evidence>
<evidence type="ECO:0000313" key="2">
    <source>
        <dbReference type="EMBL" id="KAJ4495382.1"/>
    </source>
</evidence>
<keyword evidence="1" id="KW-0812">Transmembrane</keyword>
<keyword evidence="1" id="KW-1133">Transmembrane helix</keyword>
<comment type="caution">
    <text evidence="2">The sequence shown here is derived from an EMBL/GenBank/DDBJ whole genome shotgun (WGS) entry which is preliminary data.</text>
</comment>
<organism evidence="2 3">
    <name type="scientific">Lentinula lateritia</name>
    <dbReference type="NCBI Taxonomy" id="40482"/>
    <lineage>
        <taxon>Eukaryota</taxon>
        <taxon>Fungi</taxon>
        <taxon>Dikarya</taxon>
        <taxon>Basidiomycota</taxon>
        <taxon>Agaricomycotina</taxon>
        <taxon>Agaricomycetes</taxon>
        <taxon>Agaricomycetidae</taxon>
        <taxon>Agaricales</taxon>
        <taxon>Marasmiineae</taxon>
        <taxon>Omphalotaceae</taxon>
        <taxon>Lentinula</taxon>
    </lineage>
</organism>
<feature type="transmembrane region" description="Helical" evidence="1">
    <location>
        <begin position="31"/>
        <end position="52"/>
    </location>
</feature>
<keyword evidence="3" id="KW-1185">Reference proteome</keyword>
<gene>
    <name evidence="2" type="ORF">C8R41DRAFT_292069</name>
</gene>
<evidence type="ECO:0008006" key="4">
    <source>
        <dbReference type="Google" id="ProtNLM"/>
    </source>
</evidence>
<feature type="transmembrane region" description="Helical" evidence="1">
    <location>
        <begin position="124"/>
        <end position="147"/>
    </location>
</feature>
<reference evidence="2" key="1">
    <citation type="submission" date="2022-08" db="EMBL/GenBank/DDBJ databases">
        <title>A Global Phylogenomic Analysis of the Shiitake Genus Lentinula.</title>
        <authorList>
            <consortium name="DOE Joint Genome Institute"/>
            <person name="Sierra-Patev S."/>
            <person name="Min B."/>
            <person name="Naranjo-Ortiz M."/>
            <person name="Looney B."/>
            <person name="Konkel Z."/>
            <person name="Slot J.C."/>
            <person name="Sakamoto Y."/>
            <person name="Steenwyk J.L."/>
            <person name="Rokas A."/>
            <person name="Carro J."/>
            <person name="Camarero S."/>
            <person name="Ferreira P."/>
            <person name="Molpeceres G."/>
            <person name="Ruiz-Duenas F.J."/>
            <person name="Serrano A."/>
            <person name="Henrissat B."/>
            <person name="Drula E."/>
            <person name="Hughes K.W."/>
            <person name="Mata J.L."/>
            <person name="Ishikawa N.K."/>
            <person name="Vargas-Isla R."/>
            <person name="Ushijima S."/>
            <person name="Smith C.A."/>
            <person name="Ahrendt S."/>
            <person name="Andreopoulos W."/>
            <person name="He G."/>
            <person name="Labutti K."/>
            <person name="Lipzen A."/>
            <person name="Ng V."/>
            <person name="Riley R."/>
            <person name="Sandor L."/>
            <person name="Barry K."/>
            <person name="Martinez A.T."/>
            <person name="Xiao Y."/>
            <person name="Gibbons J.G."/>
            <person name="Terashima K."/>
            <person name="Grigoriev I.V."/>
            <person name="Hibbett D.S."/>
        </authorList>
    </citation>
    <scope>NUCLEOTIDE SEQUENCE</scope>
    <source>
        <strain evidence="2">RHP3577 ss4</strain>
    </source>
</reference>
<keyword evidence="1" id="KW-0472">Membrane</keyword>
<proteinExistence type="predicted"/>
<dbReference type="EMBL" id="JANVFT010000030">
    <property type="protein sequence ID" value="KAJ4495382.1"/>
    <property type="molecule type" value="Genomic_DNA"/>
</dbReference>
<feature type="transmembrane region" description="Helical" evidence="1">
    <location>
        <begin position="64"/>
        <end position="85"/>
    </location>
</feature>
<evidence type="ECO:0000313" key="3">
    <source>
        <dbReference type="Proteomes" id="UP001150217"/>
    </source>
</evidence>
<sequence>MISTSPFSEMSEATSVLEIIPPDSSQHDTSLIILFFALQLIGLVGSIFTIVIAHFSPIRRHLTWYNFLASWIISSLSYSLLLFAGQIDLSGEKKSEVPFGLCVFQSSVIYASPPLLLRSLLFHLIFSLSCLIFYLLSYLLSSLSYILSYPVT</sequence>
<name>A0ABQ8VNH8_9AGAR</name>